<evidence type="ECO:0000256" key="3">
    <source>
        <dbReference type="ARBA" id="ARBA00022562"/>
    </source>
</evidence>
<evidence type="ECO:0000256" key="1">
    <source>
        <dbReference type="ARBA" id="ARBA00004147"/>
    </source>
</evidence>
<dbReference type="Gene3D" id="1.10.287.690">
    <property type="entry name" value="Helix hairpin bin"/>
    <property type="match status" value="1"/>
</dbReference>
<dbReference type="EC" id="2.7.7.7" evidence="11"/>
<dbReference type="Pfam" id="PF03104">
    <property type="entry name" value="DNA_pol_B_exo1"/>
    <property type="match status" value="1"/>
</dbReference>
<evidence type="ECO:0000256" key="5">
    <source>
        <dbReference type="ARBA" id="ARBA00022695"/>
    </source>
</evidence>
<dbReference type="GO" id="GO:0006261">
    <property type="term" value="P:DNA-templated DNA replication"/>
    <property type="evidence" value="ECO:0007669"/>
    <property type="project" value="TreeGrafter"/>
</dbReference>
<evidence type="ECO:0000256" key="11">
    <source>
        <dbReference type="RuleBase" id="RU000442"/>
    </source>
</evidence>
<dbReference type="InterPro" id="IPR043502">
    <property type="entry name" value="DNA/RNA_pol_sf"/>
</dbReference>
<dbReference type="InterPro" id="IPR036397">
    <property type="entry name" value="RNaseH_sf"/>
</dbReference>
<accession>A0A0A0P0Q3</accession>
<comment type="subcellular location">
    <subcellularLocation>
        <location evidence="1">Host nucleus</location>
    </subcellularLocation>
</comment>
<dbReference type="GeneID" id="65099463"/>
<dbReference type="PANTHER" id="PTHR10322:SF23">
    <property type="entry name" value="DNA POLYMERASE DELTA CATALYTIC SUBUNIT"/>
    <property type="match status" value="1"/>
</dbReference>
<evidence type="ECO:0000256" key="2">
    <source>
        <dbReference type="ARBA" id="ARBA00005755"/>
    </source>
</evidence>
<keyword evidence="3" id="KW-1048">Host nucleus</keyword>
<dbReference type="InterPro" id="IPR017964">
    <property type="entry name" value="DNA-dir_DNA_pol_B_CS"/>
</dbReference>
<organism evidence="14">
    <name type="scientific">Harp seal herpesvirus</name>
    <dbReference type="NCBI Taxonomy" id="1419109"/>
    <lineage>
        <taxon>Viruses</taxon>
        <taxon>Duplodnaviria</taxon>
        <taxon>Heunggongvirae</taxon>
        <taxon>Peploviricota</taxon>
        <taxon>Herviviricetes</taxon>
        <taxon>Herpesvirales</taxon>
        <taxon>Orthoherpesviridae</taxon>
        <taxon>Gammaherpesvirinae</taxon>
        <taxon>Percavirus</taxon>
        <taxon>Percavirus phocidgamma3</taxon>
        <taxon>phocid gammaherpesvirus 3</taxon>
    </lineage>
</organism>
<dbReference type="GO" id="GO:0039686">
    <property type="term" value="P:bidirectional double-stranded viral DNA replication"/>
    <property type="evidence" value="ECO:0007669"/>
    <property type="project" value="UniProtKB-ARBA"/>
</dbReference>
<dbReference type="Pfam" id="PF00136">
    <property type="entry name" value="DNA_pol_B"/>
    <property type="match status" value="1"/>
</dbReference>
<evidence type="ECO:0000256" key="7">
    <source>
        <dbReference type="ARBA" id="ARBA00022932"/>
    </source>
</evidence>
<dbReference type="SUPFAM" id="SSF56672">
    <property type="entry name" value="DNA/RNA polymerases"/>
    <property type="match status" value="1"/>
</dbReference>
<dbReference type="SUPFAM" id="SSF53098">
    <property type="entry name" value="Ribonuclease H-like"/>
    <property type="match status" value="1"/>
</dbReference>
<comment type="catalytic activity">
    <reaction evidence="10 11">
        <text>DNA(n) + a 2'-deoxyribonucleoside 5'-triphosphate = DNA(n+1) + diphosphate</text>
        <dbReference type="Rhea" id="RHEA:22508"/>
        <dbReference type="Rhea" id="RHEA-COMP:17339"/>
        <dbReference type="Rhea" id="RHEA-COMP:17340"/>
        <dbReference type="ChEBI" id="CHEBI:33019"/>
        <dbReference type="ChEBI" id="CHEBI:61560"/>
        <dbReference type="ChEBI" id="CHEBI:173112"/>
        <dbReference type="EC" id="2.7.7.7"/>
    </reaction>
</comment>
<evidence type="ECO:0000259" key="12">
    <source>
        <dbReference type="Pfam" id="PF00136"/>
    </source>
</evidence>
<dbReference type="InterPro" id="IPR050240">
    <property type="entry name" value="DNA_pol_type-B"/>
</dbReference>
<dbReference type="EMBL" id="KF466473">
    <property type="protein sequence ID" value="AHA14644.1"/>
    <property type="molecule type" value="Genomic_DNA"/>
</dbReference>
<dbReference type="Gene3D" id="1.10.132.60">
    <property type="entry name" value="DNA polymerase family B, C-terminal domain"/>
    <property type="match status" value="1"/>
</dbReference>
<dbReference type="GO" id="GO:0003887">
    <property type="term" value="F:DNA-directed DNA polymerase activity"/>
    <property type="evidence" value="ECO:0007669"/>
    <property type="project" value="UniProtKB-KW"/>
</dbReference>
<evidence type="ECO:0000256" key="8">
    <source>
        <dbReference type="ARBA" id="ARBA00023109"/>
    </source>
</evidence>
<dbReference type="InterPro" id="IPR006172">
    <property type="entry name" value="DNA-dir_DNA_pol_B"/>
</dbReference>
<keyword evidence="6 11" id="KW-0235">DNA replication</keyword>
<protein>
    <recommendedName>
        <fullName evidence="11">DNA polymerase</fullName>
        <ecNumber evidence="11">2.7.7.7</ecNumber>
    </recommendedName>
</protein>
<proteinExistence type="inferred from homology"/>
<dbReference type="KEGG" id="vg:65099463"/>
<feature type="domain" description="DNA-directed DNA polymerase family B exonuclease" evidence="13">
    <location>
        <begin position="214"/>
        <end position="446"/>
    </location>
</feature>
<dbReference type="Gene3D" id="3.30.342.10">
    <property type="entry name" value="DNA Polymerase, chain B, domain 1"/>
    <property type="match status" value="1"/>
</dbReference>
<dbReference type="GO" id="GO:0003677">
    <property type="term" value="F:DNA binding"/>
    <property type="evidence" value="ECO:0007669"/>
    <property type="project" value="UniProtKB-KW"/>
</dbReference>
<dbReference type="PROSITE" id="PS00116">
    <property type="entry name" value="DNA_POLYMERASE_B"/>
    <property type="match status" value="1"/>
</dbReference>
<dbReference type="PRINTS" id="PR00106">
    <property type="entry name" value="DNAPOLB"/>
</dbReference>
<dbReference type="GO" id="GO:0042025">
    <property type="term" value="C:host cell nucleus"/>
    <property type="evidence" value="ECO:0007669"/>
    <property type="project" value="UniProtKB-SubCell"/>
</dbReference>
<evidence type="ECO:0000313" key="14">
    <source>
        <dbReference type="EMBL" id="AHA14644.1"/>
    </source>
</evidence>
<name>A0A0A0P0Q3_9GAMA</name>
<dbReference type="InterPro" id="IPR023211">
    <property type="entry name" value="DNA_pol_palm_dom_sf"/>
</dbReference>
<keyword evidence="5 11" id="KW-0548">Nucleotidyltransferase</keyword>
<comment type="similarity">
    <text evidence="2 11">Belongs to the DNA polymerase type-B family.</text>
</comment>
<keyword evidence="8" id="KW-1194">Viral DNA replication</keyword>
<dbReference type="PANTHER" id="PTHR10322">
    <property type="entry name" value="DNA POLYMERASE CATALYTIC SUBUNIT"/>
    <property type="match status" value="1"/>
</dbReference>
<dbReference type="InterPro" id="IPR042087">
    <property type="entry name" value="DNA_pol_B_thumb"/>
</dbReference>
<evidence type="ECO:0000259" key="13">
    <source>
        <dbReference type="Pfam" id="PF03104"/>
    </source>
</evidence>
<feature type="domain" description="DNA-directed DNA polymerase family B multifunctional" evidence="12">
    <location>
        <begin position="510"/>
        <end position="974"/>
    </location>
</feature>
<dbReference type="Gene3D" id="3.90.1600.10">
    <property type="entry name" value="Palm domain of DNA polymerase"/>
    <property type="match status" value="1"/>
</dbReference>
<dbReference type="InterPro" id="IPR012337">
    <property type="entry name" value="RNaseH-like_sf"/>
</dbReference>
<evidence type="ECO:0000256" key="6">
    <source>
        <dbReference type="ARBA" id="ARBA00022705"/>
    </source>
</evidence>
<keyword evidence="4 11" id="KW-0808">Transferase</keyword>
<dbReference type="Gene3D" id="3.30.420.10">
    <property type="entry name" value="Ribonuclease H-like superfamily/Ribonuclease H"/>
    <property type="match status" value="1"/>
</dbReference>
<evidence type="ECO:0000256" key="9">
    <source>
        <dbReference type="ARBA" id="ARBA00023125"/>
    </source>
</evidence>
<dbReference type="RefSeq" id="YP_010084469.1">
    <property type="nucleotide sequence ID" value="NC_055139.1"/>
</dbReference>
<sequence length="998" mass="113652">MSFYNPYINPKKFLQNTHKKTSGCVETYTRLIPVCFQHPEKRGVIPVTHSAPPICFVNGSERLIFPTGCKTSSLWNEEKPKLSAINTEPVDLVFHVYDIIETTYHENQSAHVPFNVTPSATVLKLLGRTEDNLSVCVNVFQQKLYFYTECAAGVINQIHKSMRYADLSNHFSMTDIKKKILREYDSTEQTVYKVSLSTNHAVDNVTDKLQKAGYEVFESNVDATKRFLIDNQFSTFGWYRCTKAIPRTQNRDSWTDLEFDCSWTKLTYFPDRHDWPQYQVLSFDIECLGECGFPNATKDDDMVLQISCVLWNTGSETPPRKMLFTLGTCDPIPDTEVFECPSEVDMFYLFFSMLRDFNIEFITGYNIANFDFPYLIDRATQVFNFNLKEFTRVKSSSMFEVHTPQNSSAGFMRAVSKMKISGFVCIDMYHVCKDKLSLSNYKLNTVAQQCIGGQKEDVSYKEIPSLFRKGPNGRAKLGIYCVKDSEIVLNLLKFFMTHIEISEIAKIAKIPARRVLTDGQQIRVFSCLLDVARQQNYILPIKSDKSLDGYQGATVINPIPGFYNTPVLVVDFASLYPTIIQANNLCYSTMIPHDKLHLHTDLTPEDYQTFNLSSGPVHFVKRHKHVSLLATLLNVWLTKRKSIRKTLESVSDPSLRTILDKQQLAIKVTCNAVYGFTGVASGILPCLKIAETVTFEGRRMLDRSKKFIEDISPVDLERLLCRPVTCTPDANFRVIYGDTDSLFIECQGYPISEVNSFCDQLAKVTTEALFVNPIKLEAEKTFQCLILLTKKRYIGVLSDGKLLMKGVDLIRKTSCRFVQNTSKQILNLLLHDEQVRAAACKLSSKTISTIMSEGLPLPFLKIIDTLNESYRKLTLNQVPIEELTFTTELSRPASMYKVSTLPHIVVYNKIIARNEEPPQIHDRIPYVFIKSSEATLKSEMAEDPIFVQQNNIPLAVDLYFDKAVHGVANILQCIFENSSDKAASVLYNFLDLPFSYNK</sequence>
<dbReference type="InterPro" id="IPR006133">
    <property type="entry name" value="DNA-dir_DNA_pol_B_exonuc"/>
</dbReference>
<evidence type="ECO:0000256" key="10">
    <source>
        <dbReference type="ARBA" id="ARBA00049244"/>
    </source>
</evidence>
<reference evidence="14" key="1">
    <citation type="submission" date="2013-07" db="EMBL/GenBank/DDBJ databases">
        <title>Discovery of novel herpesviruses among diverse species of seals.</title>
        <authorList>
            <person name="Bellehumeur C."/>
            <person name="Nielsen O."/>
            <person name="Measures L."/>
            <person name="Harwood L."/>
            <person name="Gagnon C.A."/>
        </authorList>
    </citation>
    <scope>NUCLEOTIDE SEQUENCE</scope>
    <source>
        <strain evidence="14">FMV04-1493874</strain>
    </source>
</reference>
<evidence type="ECO:0000256" key="4">
    <source>
        <dbReference type="ARBA" id="ARBA00022679"/>
    </source>
</evidence>
<dbReference type="FunFam" id="3.30.420.10:FF:000004">
    <property type="entry name" value="DNA polymerase"/>
    <property type="match status" value="1"/>
</dbReference>
<dbReference type="InterPro" id="IPR006134">
    <property type="entry name" value="DNA-dir_DNA_pol_B_multi_dom"/>
</dbReference>
<keyword evidence="7 11" id="KW-0239">DNA-directed DNA polymerase</keyword>
<dbReference type="SMART" id="SM00486">
    <property type="entry name" value="POLBc"/>
    <property type="match status" value="1"/>
</dbReference>
<dbReference type="GO" id="GO:0000166">
    <property type="term" value="F:nucleotide binding"/>
    <property type="evidence" value="ECO:0007669"/>
    <property type="project" value="InterPro"/>
</dbReference>
<keyword evidence="9 11" id="KW-0238">DNA-binding</keyword>